<proteinExistence type="predicted"/>
<organism evidence="1 2">
    <name type="scientific">Cordyceps fumosorosea (strain ARSEF 2679)</name>
    <name type="common">Isaria fumosorosea</name>
    <dbReference type="NCBI Taxonomy" id="1081104"/>
    <lineage>
        <taxon>Eukaryota</taxon>
        <taxon>Fungi</taxon>
        <taxon>Dikarya</taxon>
        <taxon>Ascomycota</taxon>
        <taxon>Pezizomycotina</taxon>
        <taxon>Sordariomycetes</taxon>
        <taxon>Hypocreomycetidae</taxon>
        <taxon>Hypocreales</taxon>
        <taxon>Cordycipitaceae</taxon>
        <taxon>Cordyceps</taxon>
    </lineage>
</organism>
<evidence type="ECO:0000313" key="1">
    <source>
        <dbReference type="EMBL" id="OAA52939.1"/>
    </source>
</evidence>
<gene>
    <name evidence="1" type="ORF">ISF_09217</name>
</gene>
<protein>
    <submittedName>
        <fullName evidence="1">Uncharacterized protein</fullName>
    </submittedName>
</protein>
<dbReference type="RefSeq" id="XP_018700028.1">
    <property type="nucleotide sequence ID" value="XM_018852820.1"/>
</dbReference>
<dbReference type="AlphaFoldDB" id="A0A167LCV2"/>
<sequence>MAEITTLVAAIYRGYTTAVEPRSEQLGPVITSRFELFYDEGKQHMKEHDCWVRFRKQE</sequence>
<dbReference type="OrthoDB" id="1470350at2759"/>
<reference evidence="1 2" key="1">
    <citation type="journal article" date="2016" name="Genome Biol. Evol.">
        <title>Divergent and convergent evolution of fungal pathogenicity.</title>
        <authorList>
            <person name="Shang Y."/>
            <person name="Xiao G."/>
            <person name="Zheng P."/>
            <person name="Cen K."/>
            <person name="Zhan S."/>
            <person name="Wang C."/>
        </authorList>
    </citation>
    <scope>NUCLEOTIDE SEQUENCE [LARGE SCALE GENOMIC DNA]</scope>
    <source>
        <strain evidence="1 2">ARSEF 2679</strain>
    </source>
</reference>
<evidence type="ECO:0000313" key="2">
    <source>
        <dbReference type="Proteomes" id="UP000076744"/>
    </source>
</evidence>
<dbReference type="GeneID" id="30025509"/>
<comment type="caution">
    <text evidence="1">The sequence shown here is derived from an EMBL/GenBank/DDBJ whole genome shotgun (WGS) entry which is preliminary data.</text>
</comment>
<dbReference type="Proteomes" id="UP000076744">
    <property type="component" value="Unassembled WGS sequence"/>
</dbReference>
<keyword evidence="2" id="KW-1185">Reference proteome</keyword>
<accession>A0A167LCV2</accession>
<name>A0A167LCV2_CORFA</name>
<dbReference type="EMBL" id="AZHB01000043">
    <property type="protein sequence ID" value="OAA52939.1"/>
    <property type="molecule type" value="Genomic_DNA"/>
</dbReference>